<evidence type="ECO:0000313" key="2">
    <source>
        <dbReference type="Proteomes" id="UP001139319"/>
    </source>
</evidence>
<reference evidence="1" key="1">
    <citation type="submission" date="2022-05" db="EMBL/GenBank/DDBJ databases">
        <authorList>
            <person name="Sun H.-N."/>
        </authorList>
    </citation>
    <scope>NUCLEOTIDE SEQUENCE</scope>
    <source>
        <strain evidence="1">HB14</strain>
    </source>
</reference>
<dbReference type="AlphaFoldDB" id="A0A9X2HWZ3"/>
<evidence type="ECO:0000313" key="1">
    <source>
        <dbReference type="EMBL" id="MCP8899665.1"/>
    </source>
</evidence>
<proteinExistence type="predicted"/>
<protein>
    <submittedName>
        <fullName evidence="1">Uncharacterized protein</fullName>
    </submittedName>
</protein>
<dbReference type="RefSeq" id="WP_253967955.1">
    <property type="nucleotide sequence ID" value="NZ_JAMFTH010000002.1"/>
</dbReference>
<accession>A0A9X2HWZ3</accession>
<reference evidence="1" key="2">
    <citation type="submission" date="2023-01" db="EMBL/GenBank/DDBJ databases">
        <title>Gilvimarinus xylanilyticus HB14 isolated from Caulerpa lentillifera aquaculture base in Hainan, China.</title>
        <authorList>
            <person name="Zhang Y.-J."/>
        </authorList>
    </citation>
    <scope>NUCLEOTIDE SEQUENCE</scope>
    <source>
        <strain evidence="1">HB14</strain>
    </source>
</reference>
<comment type="caution">
    <text evidence="1">The sequence shown here is derived from an EMBL/GenBank/DDBJ whole genome shotgun (WGS) entry which is preliminary data.</text>
</comment>
<keyword evidence="2" id="KW-1185">Reference proteome</keyword>
<dbReference type="EMBL" id="JAMFTH010000002">
    <property type="protein sequence ID" value="MCP8899665.1"/>
    <property type="molecule type" value="Genomic_DNA"/>
</dbReference>
<name>A0A9X2HWZ3_9GAMM</name>
<gene>
    <name evidence="1" type="ORF">M6D89_10165</name>
</gene>
<dbReference type="PROSITE" id="PS51257">
    <property type="entry name" value="PROKAR_LIPOPROTEIN"/>
    <property type="match status" value="1"/>
</dbReference>
<organism evidence="1 2">
    <name type="scientific">Gilvimarinus xylanilyticus</name>
    <dbReference type="NCBI Taxonomy" id="2944139"/>
    <lineage>
        <taxon>Bacteria</taxon>
        <taxon>Pseudomonadati</taxon>
        <taxon>Pseudomonadota</taxon>
        <taxon>Gammaproteobacteria</taxon>
        <taxon>Cellvibrionales</taxon>
        <taxon>Cellvibrionaceae</taxon>
        <taxon>Gilvimarinus</taxon>
    </lineage>
</organism>
<dbReference type="Proteomes" id="UP001139319">
    <property type="component" value="Unassembled WGS sequence"/>
</dbReference>
<sequence length="166" mass="18926">MNFPKHVKCIGSLTGITLLVACGGNSDPLTKELNRHLEVDIQDFDVDKSNLHPGQSLDIEWRSEGAVLFDAHLYLSEDRTVSNSDIQIVDEKCGVEHNDHCHAAREVEFTCEFYSDNYFGCYEDGDNIGTEDLTEYLTQLPFENYLILELCSHGDCETRVHRLTFY</sequence>